<dbReference type="Gene3D" id="3.80.10.10">
    <property type="entry name" value="Ribonuclease Inhibitor"/>
    <property type="match status" value="1"/>
</dbReference>
<dbReference type="AlphaFoldDB" id="A0A2G3AKF1"/>
<dbReference type="InterPro" id="IPR056789">
    <property type="entry name" value="LRR_R13L1-DRL21"/>
</dbReference>
<sequence>MPCVIGKLTSLRTLSQFVIGQETSMSSKANVVLTELNGLVKLGGILRLRNLGCIECLCPKIDDVVLKNKEYLQSLRLEWTEEAVGDEYDEILLESLQQHKNLKNLKVCKSLPLFGCLPSLQYLKLESLTLLEYIEHASYDGYQFGMELQKGSAMYLLHPKIISRRDWHLLTPLVERTNLPYTFPDNKF</sequence>
<dbReference type="Pfam" id="PF25019">
    <property type="entry name" value="LRR_R13L1-DRL21"/>
    <property type="match status" value="1"/>
</dbReference>
<evidence type="ECO:0000313" key="2">
    <source>
        <dbReference type="EMBL" id="PHT94668.1"/>
    </source>
</evidence>
<feature type="domain" description="R13L1/DRL21-like LRR repeat region" evidence="1">
    <location>
        <begin position="33"/>
        <end position="108"/>
    </location>
</feature>
<name>A0A2G3AKF1_CAPAN</name>
<gene>
    <name evidence="2" type="ORF">T459_02550</name>
</gene>
<proteinExistence type="predicted"/>
<comment type="caution">
    <text evidence="2">The sequence shown here is derived from an EMBL/GenBank/DDBJ whole genome shotgun (WGS) entry which is preliminary data.</text>
</comment>
<evidence type="ECO:0000259" key="1">
    <source>
        <dbReference type="Pfam" id="PF25019"/>
    </source>
</evidence>
<accession>A0A2G3AKF1</accession>
<dbReference type="InterPro" id="IPR032675">
    <property type="entry name" value="LRR_dom_sf"/>
</dbReference>
<dbReference type="EMBL" id="AYRZ02000001">
    <property type="protein sequence ID" value="PHT94668.1"/>
    <property type="molecule type" value="Genomic_DNA"/>
</dbReference>
<reference evidence="2 3" key="2">
    <citation type="journal article" date="2017" name="Genome Biol.">
        <title>New reference genome sequences of hot pepper reveal the massive evolution of plant disease-resistance genes by retroduplication.</title>
        <authorList>
            <person name="Kim S."/>
            <person name="Park J."/>
            <person name="Yeom S.I."/>
            <person name="Kim Y.M."/>
            <person name="Seo E."/>
            <person name="Kim K.T."/>
            <person name="Kim M.S."/>
            <person name="Lee J.M."/>
            <person name="Cheong K."/>
            <person name="Shin H.S."/>
            <person name="Kim S.B."/>
            <person name="Han K."/>
            <person name="Lee J."/>
            <person name="Park M."/>
            <person name="Lee H.A."/>
            <person name="Lee H.Y."/>
            <person name="Lee Y."/>
            <person name="Oh S."/>
            <person name="Lee J.H."/>
            <person name="Choi E."/>
            <person name="Choi E."/>
            <person name="Lee S.E."/>
            <person name="Jeon J."/>
            <person name="Kim H."/>
            <person name="Choi G."/>
            <person name="Song H."/>
            <person name="Lee J."/>
            <person name="Lee S.C."/>
            <person name="Kwon J.K."/>
            <person name="Lee H.Y."/>
            <person name="Koo N."/>
            <person name="Hong Y."/>
            <person name="Kim R.W."/>
            <person name="Kang W.H."/>
            <person name="Huh J.H."/>
            <person name="Kang B.C."/>
            <person name="Yang T.J."/>
            <person name="Lee Y.H."/>
            <person name="Bennetzen J.L."/>
            <person name="Choi D."/>
        </authorList>
    </citation>
    <scope>NUCLEOTIDE SEQUENCE [LARGE SCALE GENOMIC DNA]</scope>
    <source>
        <strain evidence="3">cv. CM334</strain>
    </source>
</reference>
<evidence type="ECO:0000313" key="3">
    <source>
        <dbReference type="Proteomes" id="UP000222542"/>
    </source>
</evidence>
<keyword evidence="3" id="KW-1185">Reference proteome</keyword>
<dbReference type="STRING" id="4072.A0A2G3AKF1"/>
<dbReference type="SUPFAM" id="SSF52047">
    <property type="entry name" value="RNI-like"/>
    <property type="match status" value="1"/>
</dbReference>
<dbReference type="PANTHER" id="PTHR47186:SF13">
    <property type="entry name" value="DISEASE RESISTANCE PROTEIN RGA3"/>
    <property type="match status" value="1"/>
</dbReference>
<reference evidence="2 3" key="1">
    <citation type="journal article" date="2014" name="Nat. Genet.">
        <title>Genome sequence of the hot pepper provides insights into the evolution of pungency in Capsicum species.</title>
        <authorList>
            <person name="Kim S."/>
            <person name="Park M."/>
            <person name="Yeom S.I."/>
            <person name="Kim Y.M."/>
            <person name="Lee J.M."/>
            <person name="Lee H.A."/>
            <person name="Seo E."/>
            <person name="Choi J."/>
            <person name="Cheong K."/>
            <person name="Kim K.T."/>
            <person name="Jung K."/>
            <person name="Lee G.W."/>
            <person name="Oh S.K."/>
            <person name="Bae C."/>
            <person name="Kim S.B."/>
            <person name="Lee H.Y."/>
            <person name="Kim S.Y."/>
            <person name="Kim M.S."/>
            <person name="Kang B.C."/>
            <person name="Jo Y.D."/>
            <person name="Yang H.B."/>
            <person name="Jeong H.J."/>
            <person name="Kang W.H."/>
            <person name="Kwon J.K."/>
            <person name="Shin C."/>
            <person name="Lim J.Y."/>
            <person name="Park J.H."/>
            <person name="Huh J.H."/>
            <person name="Kim J.S."/>
            <person name="Kim B.D."/>
            <person name="Cohen O."/>
            <person name="Paran I."/>
            <person name="Suh M.C."/>
            <person name="Lee S.B."/>
            <person name="Kim Y.K."/>
            <person name="Shin Y."/>
            <person name="Noh S.J."/>
            <person name="Park J."/>
            <person name="Seo Y.S."/>
            <person name="Kwon S.Y."/>
            <person name="Kim H.A."/>
            <person name="Park J.M."/>
            <person name="Kim H.J."/>
            <person name="Choi S.B."/>
            <person name="Bosland P.W."/>
            <person name="Reeves G."/>
            <person name="Jo S.H."/>
            <person name="Lee B.W."/>
            <person name="Cho H.T."/>
            <person name="Choi H.S."/>
            <person name="Lee M.S."/>
            <person name="Yu Y."/>
            <person name="Do Choi Y."/>
            <person name="Park B.S."/>
            <person name="van Deynze A."/>
            <person name="Ashrafi H."/>
            <person name="Hill T."/>
            <person name="Kim W.T."/>
            <person name="Pai H.S."/>
            <person name="Ahn H.K."/>
            <person name="Yeam I."/>
            <person name="Giovannoni J.J."/>
            <person name="Rose J.K."/>
            <person name="Sorensen I."/>
            <person name="Lee S.J."/>
            <person name="Kim R.W."/>
            <person name="Choi I.Y."/>
            <person name="Choi B.S."/>
            <person name="Lim J.S."/>
            <person name="Lee Y.H."/>
            <person name="Choi D."/>
        </authorList>
    </citation>
    <scope>NUCLEOTIDE SEQUENCE [LARGE SCALE GENOMIC DNA]</scope>
    <source>
        <strain evidence="3">cv. CM334</strain>
    </source>
</reference>
<dbReference type="Gramene" id="PHT94668">
    <property type="protein sequence ID" value="PHT94668"/>
    <property type="gene ID" value="T459_02550"/>
</dbReference>
<organism evidence="2 3">
    <name type="scientific">Capsicum annuum</name>
    <name type="common">Capsicum pepper</name>
    <dbReference type="NCBI Taxonomy" id="4072"/>
    <lineage>
        <taxon>Eukaryota</taxon>
        <taxon>Viridiplantae</taxon>
        <taxon>Streptophyta</taxon>
        <taxon>Embryophyta</taxon>
        <taxon>Tracheophyta</taxon>
        <taxon>Spermatophyta</taxon>
        <taxon>Magnoliopsida</taxon>
        <taxon>eudicotyledons</taxon>
        <taxon>Gunneridae</taxon>
        <taxon>Pentapetalae</taxon>
        <taxon>asterids</taxon>
        <taxon>lamiids</taxon>
        <taxon>Solanales</taxon>
        <taxon>Solanaceae</taxon>
        <taxon>Solanoideae</taxon>
        <taxon>Capsiceae</taxon>
        <taxon>Capsicum</taxon>
    </lineage>
</organism>
<dbReference type="Proteomes" id="UP000222542">
    <property type="component" value="Unassembled WGS sequence"/>
</dbReference>
<dbReference type="PANTHER" id="PTHR47186">
    <property type="entry name" value="LEUCINE-RICH REPEAT-CONTAINING PROTEIN 57"/>
    <property type="match status" value="1"/>
</dbReference>
<protein>
    <recommendedName>
        <fullName evidence="1">R13L1/DRL21-like LRR repeat region domain-containing protein</fullName>
    </recommendedName>
</protein>